<keyword evidence="1" id="KW-0812">Transmembrane</keyword>
<dbReference type="Pfam" id="PF00226">
    <property type="entry name" value="DnaJ"/>
    <property type="match status" value="1"/>
</dbReference>
<evidence type="ECO:0000313" key="3">
    <source>
        <dbReference type="EMBL" id="JAS14714.1"/>
    </source>
</evidence>
<evidence type="ECO:0000259" key="2">
    <source>
        <dbReference type="PROSITE" id="PS50076"/>
    </source>
</evidence>
<keyword evidence="1" id="KW-1133">Transmembrane helix</keyword>
<dbReference type="PRINTS" id="PR00625">
    <property type="entry name" value="JDOMAIN"/>
</dbReference>
<dbReference type="EMBL" id="GEDC01022584">
    <property type="protein sequence ID" value="JAS14714.1"/>
    <property type="molecule type" value="Transcribed_RNA"/>
</dbReference>
<keyword evidence="1" id="KW-0472">Membrane</keyword>
<dbReference type="SUPFAM" id="SSF46565">
    <property type="entry name" value="Chaperone J-domain"/>
    <property type="match status" value="1"/>
</dbReference>
<dbReference type="PANTHER" id="PTHR44873:SF1">
    <property type="entry name" value="DNAJ HOMOLOG SUBFAMILY C MEMBER 30, MITOCHONDRIAL"/>
    <property type="match status" value="1"/>
</dbReference>
<dbReference type="PANTHER" id="PTHR44873">
    <property type="entry name" value="DNAJ HOMOLOG SUBFAMILY C MEMBER 30, MITOCHONDRIAL"/>
    <property type="match status" value="1"/>
</dbReference>
<dbReference type="InterPro" id="IPR018253">
    <property type="entry name" value="DnaJ_domain_CS"/>
</dbReference>
<dbReference type="Gene3D" id="1.10.287.110">
    <property type="entry name" value="DnaJ domain"/>
    <property type="match status" value="1"/>
</dbReference>
<dbReference type="InterPro" id="IPR053025">
    <property type="entry name" value="Mito_ATP_Synthase-Asso"/>
</dbReference>
<dbReference type="SMART" id="SM00271">
    <property type="entry name" value="DnaJ"/>
    <property type="match status" value="1"/>
</dbReference>
<name>A0A1B6CML5_9HEMI</name>
<dbReference type="AlphaFoldDB" id="A0A1B6CML5"/>
<dbReference type="PROSITE" id="PS00636">
    <property type="entry name" value="DNAJ_1"/>
    <property type="match status" value="1"/>
</dbReference>
<feature type="transmembrane region" description="Helical" evidence="1">
    <location>
        <begin position="182"/>
        <end position="202"/>
    </location>
</feature>
<protein>
    <recommendedName>
        <fullName evidence="2">J domain-containing protein</fullName>
    </recommendedName>
</protein>
<proteinExistence type="predicted"/>
<evidence type="ECO:0000256" key="1">
    <source>
        <dbReference type="SAM" id="Phobius"/>
    </source>
</evidence>
<reference evidence="3" key="1">
    <citation type="submission" date="2015-12" db="EMBL/GenBank/DDBJ databases">
        <title>De novo transcriptome assembly of four potential Pierce s Disease insect vectors from Arizona vineyards.</title>
        <authorList>
            <person name="Tassone E.E."/>
        </authorList>
    </citation>
    <scope>NUCLEOTIDE SEQUENCE</scope>
</reference>
<gene>
    <name evidence="3" type="ORF">g.177</name>
</gene>
<organism evidence="3">
    <name type="scientific">Clastoptera arizonana</name>
    <name type="common">Arizona spittle bug</name>
    <dbReference type="NCBI Taxonomy" id="38151"/>
    <lineage>
        <taxon>Eukaryota</taxon>
        <taxon>Metazoa</taxon>
        <taxon>Ecdysozoa</taxon>
        <taxon>Arthropoda</taxon>
        <taxon>Hexapoda</taxon>
        <taxon>Insecta</taxon>
        <taxon>Pterygota</taxon>
        <taxon>Neoptera</taxon>
        <taxon>Paraneoptera</taxon>
        <taxon>Hemiptera</taxon>
        <taxon>Auchenorrhyncha</taxon>
        <taxon>Cercopoidea</taxon>
        <taxon>Clastopteridae</taxon>
        <taxon>Clastoptera</taxon>
    </lineage>
</organism>
<dbReference type="PROSITE" id="PS50076">
    <property type="entry name" value="DNAJ_2"/>
    <property type="match status" value="1"/>
</dbReference>
<sequence length="224" mass="26215">MYSILCKCYSLDILKRSFSTSENFWKSHYDCLGVLPNATQSEVKTAYYKLSKIYHPDINKGSDQAAEKFRDINNAYEVLGNVKTRRMYDKGILHDLQPSSANNMDSDTDVKETYEHARFYHSRNIPNPKVYTGARKSPIYNFDEWTQQHYGATFARRADAKSRYKDRTQSDCPRNDDSMEDYIMRSGLAATIILIFLFFMLFEDRDTVVQHKDDKNKGDIRPNY</sequence>
<feature type="domain" description="J" evidence="2">
    <location>
        <begin position="27"/>
        <end position="92"/>
    </location>
</feature>
<dbReference type="CDD" id="cd06257">
    <property type="entry name" value="DnaJ"/>
    <property type="match status" value="1"/>
</dbReference>
<dbReference type="InterPro" id="IPR036869">
    <property type="entry name" value="J_dom_sf"/>
</dbReference>
<accession>A0A1B6CML5</accession>
<dbReference type="InterPro" id="IPR001623">
    <property type="entry name" value="DnaJ_domain"/>
</dbReference>